<evidence type="ECO:0000313" key="3">
    <source>
        <dbReference type="EMBL" id="GAA2732074.1"/>
    </source>
</evidence>
<keyword evidence="4" id="KW-1185">Reference proteome</keyword>
<comment type="caution">
    <text evidence="3">The sequence shown here is derived from an EMBL/GenBank/DDBJ whole genome shotgun (WGS) entry which is preliminary data.</text>
</comment>
<dbReference type="Proteomes" id="UP001501326">
    <property type="component" value="Unassembled WGS sequence"/>
</dbReference>
<sequence length="255" mass="27459">MHPPDTRILTPMARNKKTESDTPKKPGRLAQVRQVFTAARKADPTIPWWMLLAFVAVLAVGTGIGVLVGHWIYALVLSIPMAMLAATLVLSRRAERAAYASLAGQPGAAGAALGALRRGWFYSQEPVAIDGARGTRPEDMIGAAFVYRAIGRPGVVLVAEGPDARRTKLIAQERKKIERVAPGVPVSAIVVGDGADQVPVRKLSGKMTRMKPVLTKEEVSAVNKRLKSLGGMRPPIPAGVDPQRQRVDRKAMRGR</sequence>
<feature type="compositionally biased region" description="Basic and acidic residues" evidence="1">
    <location>
        <begin position="243"/>
        <end position="255"/>
    </location>
</feature>
<dbReference type="Pfam" id="PF13829">
    <property type="entry name" value="DUF4191"/>
    <property type="match status" value="1"/>
</dbReference>
<keyword evidence="2" id="KW-1133">Transmembrane helix</keyword>
<reference evidence="3 4" key="1">
    <citation type="journal article" date="2019" name="Int. J. Syst. Evol. Microbiol.">
        <title>The Global Catalogue of Microorganisms (GCM) 10K type strain sequencing project: providing services to taxonomists for standard genome sequencing and annotation.</title>
        <authorList>
            <consortium name="The Broad Institute Genomics Platform"/>
            <consortium name="The Broad Institute Genome Sequencing Center for Infectious Disease"/>
            <person name="Wu L."/>
            <person name="Ma J."/>
        </authorList>
    </citation>
    <scope>NUCLEOTIDE SEQUENCE [LARGE SCALE GENOMIC DNA]</scope>
    <source>
        <strain evidence="3 4">JCM 16378</strain>
    </source>
</reference>
<keyword evidence="2" id="KW-0812">Transmembrane</keyword>
<evidence type="ECO:0000313" key="4">
    <source>
        <dbReference type="Proteomes" id="UP001501326"/>
    </source>
</evidence>
<dbReference type="EMBL" id="BAAARN010000001">
    <property type="protein sequence ID" value="GAA2732074.1"/>
    <property type="molecule type" value="Genomic_DNA"/>
</dbReference>
<feature type="transmembrane region" description="Helical" evidence="2">
    <location>
        <begin position="71"/>
        <end position="90"/>
    </location>
</feature>
<keyword evidence="2" id="KW-0472">Membrane</keyword>
<feature type="region of interest" description="Disordered" evidence="1">
    <location>
        <begin position="1"/>
        <end position="25"/>
    </location>
</feature>
<accession>A0ABN3UG64</accession>
<evidence type="ECO:0000256" key="2">
    <source>
        <dbReference type="SAM" id="Phobius"/>
    </source>
</evidence>
<proteinExistence type="predicted"/>
<gene>
    <name evidence="3" type="ORF">GCM10009867_07190</name>
</gene>
<feature type="transmembrane region" description="Helical" evidence="2">
    <location>
        <begin position="46"/>
        <end position="65"/>
    </location>
</feature>
<protein>
    <submittedName>
        <fullName evidence="3">DUF4191 domain-containing protein</fullName>
    </submittedName>
</protein>
<dbReference type="InterPro" id="IPR025445">
    <property type="entry name" value="DUF4191"/>
</dbReference>
<organism evidence="3 4">
    <name type="scientific">Pedococcus aerophilus</name>
    <dbReference type="NCBI Taxonomy" id="436356"/>
    <lineage>
        <taxon>Bacteria</taxon>
        <taxon>Bacillati</taxon>
        <taxon>Actinomycetota</taxon>
        <taxon>Actinomycetes</taxon>
        <taxon>Micrococcales</taxon>
        <taxon>Intrasporangiaceae</taxon>
        <taxon>Pedococcus</taxon>
    </lineage>
</organism>
<feature type="region of interest" description="Disordered" evidence="1">
    <location>
        <begin position="227"/>
        <end position="255"/>
    </location>
</feature>
<evidence type="ECO:0000256" key="1">
    <source>
        <dbReference type="SAM" id="MobiDB-lite"/>
    </source>
</evidence>
<name>A0ABN3UG64_9MICO</name>